<feature type="transmembrane region" description="Helical" evidence="1">
    <location>
        <begin position="6"/>
        <end position="22"/>
    </location>
</feature>
<keyword evidence="1" id="KW-1133">Transmembrane helix</keyword>
<accession>A0A9E7RT33</accession>
<keyword evidence="1" id="KW-0812">Transmembrane</keyword>
<feature type="transmembrane region" description="Helical" evidence="1">
    <location>
        <begin position="34"/>
        <end position="59"/>
    </location>
</feature>
<dbReference type="EMBL" id="CP104550">
    <property type="protein sequence ID" value="UXH31719.1"/>
    <property type="molecule type" value="Genomic_DNA"/>
</dbReference>
<reference evidence="3" key="1">
    <citation type="submission" date="2022-09" db="EMBL/GenBank/DDBJ databases">
        <title>Characterization of three MwoI isoschizomers from sequenced genome and metagenomes.</title>
        <authorList>
            <person name="Fomenkov A."/>
            <person name="Xu S.Y."/>
            <person name="Roberts R.J."/>
        </authorList>
    </citation>
    <scope>NUCLEOTIDE SEQUENCE</scope>
    <source>
        <strain evidence="3">DSM 2970</strain>
    </source>
</reference>
<evidence type="ECO:0000313" key="4">
    <source>
        <dbReference type="Proteomes" id="UP001369247"/>
    </source>
</evidence>
<dbReference type="AlphaFoldDB" id="A0A9E7RT33"/>
<keyword evidence="1" id="KW-0472">Membrane</keyword>
<evidence type="ECO:0000256" key="1">
    <source>
        <dbReference type="SAM" id="Phobius"/>
    </source>
</evidence>
<dbReference type="GeneID" id="58979473"/>
<feature type="transmembrane region" description="Helical" evidence="1">
    <location>
        <begin position="71"/>
        <end position="92"/>
    </location>
</feature>
<protein>
    <recommendedName>
        <fullName evidence="5">DUF4405 domain-containing protein</fullName>
    </recommendedName>
</protein>
<evidence type="ECO:0008006" key="5">
    <source>
        <dbReference type="Google" id="ProtNLM"/>
    </source>
</evidence>
<dbReference type="GeneID" id="75107459"/>
<gene>
    <name evidence="3" type="ORF">N5910_09365</name>
    <name evidence="2" type="ORF">U2150_00200</name>
</gene>
<evidence type="ECO:0000313" key="2">
    <source>
        <dbReference type="EMBL" id="MEJ8541924.1"/>
    </source>
</evidence>
<proteinExistence type="predicted"/>
<dbReference type="KEGG" id="mwo:MWSIV6_1813"/>
<dbReference type="RefSeq" id="WP_074359642.1">
    <property type="nucleotide sequence ID" value="NZ_CP104550.1"/>
</dbReference>
<sequence>MVYDVLTPAVPVIALYILTYGLQKLKIVNRGFHVNLWNFIILLAFTVSGIGGFVLLILIDNGIRSYLNPQLLYWHVEAGIALTVITIFHFHYYPGSISRIMGAGR</sequence>
<organism evidence="3">
    <name type="scientific">Methanothermobacter wolfeii</name>
    <name type="common">Methanobacterium wolfei</name>
    <dbReference type="NCBI Taxonomy" id="145261"/>
    <lineage>
        <taxon>Archaea</taxon>
        <taxon>Methanobacteriati</taxon>
        <taxon>Methanobacteriota</taxon>
        <taxon>Methanomada group</taxon>
        <taxon>Methanobacteria</taxon>
        <taxon>Methanobacteriales</taxon>
        <taxon>Methanobacteriaceae</taxon>
        <taxon>Methanothermobacter</taxon>
    </lineage>
</organism>
<keyword evidence="4" id="KW-1185">Reference proteome</keyword>
<reference evidence="2 4" key="2">
    <citation type="submission" date="2023-12" db="EMBL/GenBank/DDBJ databases">
        <title>Phenotypic and Genomic Characterization of Methanothermobacter wolfeii Strain BSEL, a CO2-Capturing Archaeon with Minimal Nutrient Requirements.</title>
        <authorList>
            <person name="Ale Enriquez F."/>
            <person name="Ahring B.K."/>
        </authorList>
    </citation>
    <scope>NUCLEOTIDE SEQUENCE [LARGE SCALE GENOMIC DNA]</scope>
    <source>
        <strain evidence="2 4">BSEL-1</strain>
    </source>
</reference>
<dbReference type="Proteomes" id="UP001369247">
    <property type="component" value="Unassembled WGS sequence"/>
</dbReference>
<dbReference type="EMBL" id="JAXUHJ010000003">
    <property type="protein sequence ID" value="MEJ8541924.1"/>
    <property type="molecule type" value="Genomic_DNA"/>
</dbReference>
<dbReference type="Proteomes" id="UP001065373">
    <property type="component" value="Chromosome"/>
</dbReference>
<evidence type="ECO:0000313" key="3">
    <source>
        <dbReference type="EMBL" id="UXH31719.1"/>
    </source>
</evidence>
<name>A0A9E7RT33_METWO</name>